<feature type="compositionally biased region" description="Low complexity" evidence="1">
    <location>
        <begin position="99"/>
        <end position="111"/>
    </location>
</feature>
<dbReference type="AlphaFoldDB" id="A0AAX4KDE0"/>
<protein>
    <submittedName>
        <fullName evidence="2">Uncharacterized protein</fullName>
    </submittedName>
</protein>
<dbReference type="RefSeq" id="XP_066081457.1">
    <property type="nucleotide sequence ID" value="XM_066225360.1"/>
</dbReference>
<name>A0AAX4KDE0_9TREE</name>
<feature type="compositionally biased region" description="Low complexity" evidence="1">
    <location>
        <begin position="80"/>
        <end position="92"/>
    </location>
</feature>
<proteinExistence type="predicted"/>
<dbReference type="EMBL" id="CP144089">
    <property type="protein sequence ID" value="WWD03490.1"/>
    <property type="molecule type" value="Genomic_DNA"/>
</dbReference>
<dbReference type="KEGG" id="ker:91100346"/>
<gene>
    <name evidence="2" type="ORF">V865_001542</name>
</gene>
<reference evidence="2 3" key="1">
    <citation type="submission" date="2024-01" db="EMBL/GenBank/DDBJ databases">
        <title>Comparative genomics of Cryptococcus and Kwoniella reveals pathogenesis evolution and contrasting modes of karyotype evolution via chromosome fusion or intercentromeric recombination.</title>
        <authorList>
            <person name="Coelho M.A."/>
            <person name="David-Palma M."/>
            <person name="Shea T."/>
            <person name="Bowers K."/>
            <person name="McGinley-Smith S."/>
            <person name="Mohammad A.W."/>
            <person name="Gnirke A."/>
            <person name="Yurkov A.M."/>
            <person name="Nowrousian M."/>
            <person name="Sun S."/>
            <person name="Cuomo C.A."/>
            <person name="Heitman J."/>
        </authorList>
    </citation>
    <scope>NUCLEOTIDE SEQUENCE [LARGE SCALE GENOMIC DNA]</scope>
    <source>
        <strain evidence="2 3">PYCC6329</strain>
    </source>
</reference>
<feature type="compositionally biased region" description="Basic and acidic residues" evidence="1">
    <location>
        <begin position="129"/>
        <end position="139"/>
    </location>
</feature>
<evidence type="ECO:0000313" key="2">
    <source>
        <dbReference type="EMBL" id="WWD03490.1"/>
    </source>
</evidence>
<feature type="compositionally biased region" description="Low complexity" evidence="1">
    <location>
        <begin position="19"/>
        <end position="68"/>
    </location>
</feature>
<evidence type="ECO:0000256" key="1">
    <source>
        <dbReference type="SAM" id="MobiDB-lite"/>
    </source>
</evidence>
<dbReference type="Proteomes" id="UP001358614">
    <property type="component" value="Chromosome 1"/>
</dbReference>
<dbReference type="GeneID" id="91100346"/>
<sequence>MPPKQEPVFEPWSLSPSMNASSTSGSTQSTSTNTGGASSTQSGRSYVPSGGSETQTQTQQGPQSPTSTYGWPRDTGGRMSEQSSNRTSTTSSYNGASGGTSSDTGASQTTTNTGDESTKSDGLPEDWEELRRDKIKLEAANDGIT</sequence>
<accession>A0AAX4KDE0</accession>
<keyword evidence="3" id="KW-1185">Reference proteome</keyword>
<feature type="region of interest" description="Disordered" evidence="1">
    <location>
        <begin position="1"/>
        <end position="145"/>
    </location>
</feature>
<organism evidence="2 3">
    <name type="scientific">Kwoniella europaea PYCC6329</name>
    <dbReference type="NCBI Taxonomy" id="1423913"/>
    <lineage>
        <taxon>Eukaryota</taxon>
        <taxon>Fungi</taxon>
        <taxon>Dikarya</taxon>
        <taxon>Basidiomycota</taxon>
        <taxon>Agaricomycotina</taxon>
        <taxon>Tremellomycetes</taxon>
        <taxon>Tremellales</taxon>
        <taxon>Cryptococcaceae</taxon>
        <taxon>Kwoniella</taxon>
    </lineage>
</organism>
<evidence type="ECO:0000313" key="3">
    <source>
        <dbReference type="Proteomes" id="UP001358614"/>
    </source>
</evidence>